<evidence type="ECO:0000256" key="3">
    <source>
        <dbReference type="ARBA" id="ARBA00023015"/>
    </source>
</evidence>
<proteinExistence type="predicted"/>
<dbReference type="GO" id="GO:0008270">
    <property type="term" value="F:zinc ion binding"/>
    <property type="evidence" value="ECO:0007669"/>
    <property type="project" value="InterPro"/>
</dbReference>
<keyword evidence="5" id="KW-0539">Nucleus</keyword>
<feature type="compositionally biased region" description="Basic and acidic residues" evidence="6">
    <location>
        <begin position="573"/>
        <end position="582"/>
    </location>
</feature>
<feature type="region of interest" description="Disordered" evidence="6">
    <location>
        <begin position="56"/>
        <end position="100"/>
    </location>
</feature>
<dbReference type="Pfam" id="PF04082">
    <property type="entry name" value="Fungal_trans"/>
    <property type="match status" value="1"/>
</dbReference>
<evidence type="ECO:0000313" key="9">
    <source>
        <dbReference type="Proteomes" id="UP000272025"/>
    </source>
</evidence>
<keyword evidence="4" id="KW-0804">Transcription</keyword>
<dbReference type="InterPro" id="IPR001138">
    <property type="entry name" value="Zn2Cys6_DnaBD"/>
</dbReference>
<dbReference type="InterPro" id="IPR036864">
    <property type="entry name" value="Zn2-C6_fun-type_DNA-bd_sf"/>
</dbReference>
<evidence type="ECO:0000313" key="8">
    <source>
        <dbReference type="EMBL" id="ROT41927.1"/>
    </source>
</evidence>
<keyword evidence="2" id="KW-0479">Metal-binding</keyword>
<dbReference type="InterPro" id="IPR050815">
    <property type="entry name" value="TF_fung"/>
</dbReference>
<dbReference type="CDD" id="cd12148">
    <property type="entry name" value="fungal_TF_MHR"/>
    <property type="match status" value="1"/>
</dbReference>
<feature type="compositionally biased region" description="Low complexity" evidence="6">
    <location>
        <begin position="545"/>
        <end position="565"/>
    </location>
</feature>
<keyword evidence="9" id="KW-1185">Reference proteome</keyword>
<protein>
    <recommendedName>
        <fullName evidence="7">Zn(2)-C6 fungal-type domain-containing protein</fullName>
    </recommendedName>
</protein>
<dbReference type="GO" id="GO:0000981">
    <property type="term" value="F:DNA-binding transcription factor activity, RNA polymerase II-specific"/>
    <property type="evidence" value="ECO:0007669"/>
    <property type="project" value="InterPro"/>
</dbReference>
<dbReference type="PROSITE" id="PS50048">
    <property type="entry name" value="ZN2_CY6_FUNGAL_2"/>
    <property type="match status" value="1"/>
</dbReference>
<dbReference type="PROSITE" id="PS00463">
    <property type="entry name" value="ZN2_CY6_FUNGAL_1"/>
    <property type="match status" value="1"/>
</dbReference>
<evidence type="ECO:0000256" key="6">
    <source>
        <dbReference type="SAM" id="MobiDB-lite"/>
    </source>
</evidence>
<evidence type="ECO:0000256" key="5">
    <source>
        <dbReference type="ARBA" id="ARBA00023242"/>
    </source>
</evidence>
<dbReference type="OrthoDB" id="2123952at2759"/>
<dbReference type="RefSeq" id="XP_028469733.1">
    <property type="nucleotide sequence ID" value="XM_028614654.1"/>
</dbReference>
<comment type="subcellular location">
    <subcellularLocation>
        <location evidence="1">Nucleus</location>
    </subcellularLocation>
</comment>
<feature type="compositionally biased region" description="Gly residues" evidence="6">
    <location>
        <begin position="534"/>
        <end position="544"/>
    </location>
</feature>
<evidence type="ECO:0000259" key="7">
    <source>
        <dbReference type="PROSITE" id="PS50048"/>
    </source>
</evidence>
<dbReference type="CDD" id="cd00067">
    <property type="entry name" value="GAL4"/>
    <property type="match status" value="1"/>
</dbReference>
<dbReference type="SMART" id="SM00906">
    <property type="entry name" value="Fungal_trans"/>
    <property type="match status" value="1"/>
</dbReference>
<dbReference type="Proteomes" id="UP000272025">
    <property type="component" value="Unassembled WGS sequence"/>
</dbReference>
<dbReference type="Pfam" id="PF00172">
    <property type="entry name" value="Zn_clus"/>
    <property type="match status" value="1"/>
</dbReference>
<dbReference type="GO" id="GO:0005634">
    <property type="term" value="C:nucleus"/>
    <property type="evidence" value="ECO:0007669"/>
    <property type="project" value="UniProtKB-SubCell"/>
</dbReference>
<dbReference type="InterPro" id="IPR007219">
    <property type="entry name" value="XnlR_reg_dom"/>
</dbReference>
<accession>A0A3N2Q5F5</accession>
<dbReference type="EMBL" id="ML119051">
    <property type="protein sequence ID" value="ROT41927.1"/>
    <property type="molecule type" value="Genomic_DNA"/>
</dbReference>
<keyword evidence="3" id="KW-0805">Transcription regulation</keyword>
<feature type="domain" description="Zn(2)-C6 fungal-type" evidence="7">
    <location>
        <begin position="15"/>
        <end position="47"/>
    </location>
</feature>
<gene>
    <name evidence="8" type="ORF">SODALDRAFT_3693</name>
</gene>
<evidence type="ECO:0000256" key="4">
    <source>
        <dbReference type="ARBA" id="ARBA00023163"/>
    </source>
</evidence>
<evidence type="ECO:0000256" key="1">
    <source>
        <dbReference type="ARBA" id="ARBA00004123"/>
    </source>
</evidence>
<feature type="region of interest" description="Disordered" evidence="6">
    <location>
        <begin position="531"/>
        <end position="661"/>
    </location>
</feature>
<dbReference type="STRING" id="1314773.A0A3N2Q5F5"/>
<sequence>MTGAVRSTALRAGGACVRCRKGKTKCVYENGRAPCKNCAKGLHQCYLPSDSMAGATASRHTVHRPARESLPATGGTSSDPRAANPASVSRHIQPPAGDKLTPELLQECERVVSKTYPASEAFHKPTFVQQLKNSSLEPALVYALLTCASRSSPALIRRYGNQSGATGAAEHFASKAMSIIIHNMDAPSLADLQAICLIIIHEWGSRNAVRAYIYLGQASRMLQMYRVLHSHHVGDHGNTDRFLEDESFRRVLWLLYILDCLLTSHPGRQPALSVADTLDVSLPCLDMNFAFGNAVFVKTLDLSKPRHMPPDAQVDVVGEFGHIVLATRIWRDVVQMLLSPEPFSEDTCAQLVAAIEKLRHSLPMQYTEKPGQINLHITMGSGFTYAMLHCMLHCACIFIHRRRLLHYVTAHDFNIETWRLTPECHEIVGHLFTSCHAIIALLSALDAGSDKESILCYPIAMLFSAFTASATVAYLSLKGLTPQNTCETASSLVRDGLRFMQDGVNTWPLISSWLRHLTVMHRVLDNDSIPRVAPGGGGGGGGDGVHASSSSSSSVKDDVASNADSNQADTSMDYEHGADMHKHPSNSESGRDSEPPAPAPRRPGVTTINGGSGGIGTPAATTSPPPVQTEVKRSPESVHGQPVVSNGHDQGGVDRPVPPAPQDMTALELCVAFERQLLELDDLAAFMGGGV</sequence>
<dbReference type="Gene3D" id="4.10.240.10">
    <property type="entry name" value="Zn(2)-C6 fungal-type DNA-binding domain"/>
    <property type="match status" value="1"/>
</dbReference>
<dbReference type="PANTHER" id="PTHR47338:SF5">
    <property type="entry name" value="ZN(II)2CYS6 TRANSCRIPTION FACTOR (EUROFUNG)"/>
    <property type="match status" value="1"/>
</dbReference>
<name>A0A3N2Q5F5_SODAK</name>
<dbReference type="GeneID" id="39583132"/>
<dbReference type="GO" id="GO:0003677">
    <property type="term" value="F:DNA binding"/>
    <property type="evidence" value="ECO:0007669"/>
    <property type="project" value="InterPro"/>
</dbReference>
<evidence type="ECO:0000256" key="2">
    <source>
        <dbReference type="ARBA" id="ARBA00022723"/>
    </source>
</evidence>
<dbReference type="PANTHER" id="PTHR47338">
    <property type="entry name" value="ZN(II)2CYS6 TRANSCRIPTION FACTOR (EUROFUNG)-RELATED"/>
    <property type="match status" value="1"/>
</dbReference>
<reference evidence="8 9" key="1">
    <citation type="journal article" date="2018" name="Mol. Ecol.">
        <title>The obligate alkalophilic soda-lake fungus Sodiomyces alkalinus has shifted to a protein diet.</title>
        <authorList>
            <person name="Grum-Grzhimaylo A.A."/>
            <person name="Falkoski D.L."/>
            <person name="van den Heuvel J."/>
            <person name="Valero-Jimenez C.A."/>
            <person name="Min B."/>
            <person name="Choi I.G."/>
            <person name="Lipzen A."/>
            <person name="Daum C.G."/>
            <person name="Aanen D.K."/>
            <person name="Tsang A."/>
            <person name="Henrissat B."/>
            <person name="Bilanenko E.N."/>
            <person name="de Vries R.P."/>
            <person name="van Kan J.A.L."/>
            <person name="Grigoriev I.V."/>
            <person name="Debets A.J.M."/>
        </authorList>
    </citation>
    <scope>NUCLEOTIDE SEQUENCE [LARGE SCALE GENOMIC DNA]</scope>
    <source>
        <strain evidence="8 9">F11</strain>
    </source>
</reference>
<dbReference type="GO" id="GO:0006351">
    <property type="term" value="P:DNA-templated transcription"/>
    <property type="evidence" value="ECO:0007669"/>
    <property type="project" value="InterPro"/>
</dbReference>
<dbReference type="SUPFAM" id="SSF57701">
    <property type="entry name" value="Zn2/Cys6 DNA-binding domain"/>
    <property type="match status" value="1"/>
</dbReference>
<organism evidence="8 9">
    <name type="scientific">Sodiomyces alkalinus (strain CBS 110278 / VKM F-3762 / F11)</name>
    <name type="common">Alkaliphilic filamentous fungus</name>
    <dbReference type="NCBI Taxonomy" id="1314773"/>
    <lineage>
        <taxon>Eukaryota</taxon>
        <taxon>Fungi</taxon>
        <taxon>Dikarya</taxon>
        <taxon>Ascomycota</taxon>
        <taxon>Pezizomycotina</taxon>
        <taxon>Sordariomycetes</taxon>
        <taxon>Hypocreomycetidae</taxon>
        <taxon>Glomerellales</taxon>
        <taxon>Plectosphaerellaceae</taxon>
        <taxon>Sodiomyces</taxon>
    </lineage>
</organism>
<dbReference type="AlphaFoldDB" id="A0A3N2Q5F5"/>